<accession>A0ABN7YIN0</accession>
<name>A0ABN7YIN0_9BURK</name>
<comment type="caution">
    <text evidence="2">The sequence shown here is derived from an EMBL/GenBank/DDBJ whole genome shotgun (WGS) entry which is preliminary data.</text>
</comment>
<evidence type="ECO:0000256" key="1">
    <source>
        <dbReference type="SAM" id="SignalP"/>
    </source>
</evidence>
<proteinExistence type="predicted"/>
<reference evidence="2 3" key="1">
    <citation type="submission" date="2021-08" db="EMBL/GenBank/DDBJ databases">
        <authorList>
            <person name="Peeters C."/>
        </authorList>
    </citation>
    <scope>NUCLEOTIDE SEQUENCE [LARGE SCALE GENOMIC DNA]</scope>
    <source>
        <strain evidence="2 3">LMG 32289</strain>
    </source>
</reference>
<feature type="signal peptide" evidence="1">
    <location>
        <begin position="1"/>
        <end position="30"/>
    </location>
</feature>
<dbReference type="RefSeq" id="WP_223988658.1">
    <property type="nucleotide sequence ID" value="NZ_CAJZAG010000004.1"/>
</dbReference>
<dbReference type="Pfam" id="PF06551">
    <property type="entry name" value="DUF1120"/>
    <property type="match status" value="1"/>
</dbReference>
<keyword evidence="1" id="KW-0732">Signal</keyword>
<evidence type="ECO:0000313" key="2">
    <source>
        <dbReference type="EMBL" id="CAG9172201.1"/>
    </source>
</evidence>
<dbReference type="EMBL" id="CAJZAG010000004">
    <property type="protein sequence ID" value="CAG9172201.1"/>
    <property type="molecule type" value="Genomic_DNA"/>
</dbReference>
<evidence type="ECO:0000313" key="3">
    <source>
        <dbReference type="Proteomes" id="UP000706525"/>
    </source>
</evidence>
<feature type="chain" id="PRO_5047199086" description="DUF1120 domain-containing protein" evidence="1">
    <location>
        <begin position="31"/>
        <end position="225"/>
    </location>
</feature>
<organism evidence="2 3">
    <name type="scientific">Cupriavidus pampae</name>
    <dbReference type="NCBI Taxonomy" id="659251"/>
    <lineage>
        <taxon>Bacteria</taxon>
        <taxon>Pseudomonadati</taxon>
        <taxon>Pseudomonadota</taxon>
        <taxon>Betaproteobacteria</taxon>
        <taxon>Burkholderiales</taxon>
        <taxon>Burkholderiaceae</taxon>
        <taxon>Cupriavidus</taxon>
    </lineage>
</organism>
<gene>
    <name evidence="2" type="ORF">LMG32289_02588</name>
</gene>
<evidence type="ECO:0008006" key="4">
    <source>
        <dbReference type="Google" id="ProtNLM"/>
    </source>
</evidence>
<dbReference type="InterPro" id="IPR010546">
    <property type="entry name" value="DUF1120"/>
</dbReference>
<sequence>MKLHRHRKRFPFAALLLALGALSEPSQVGAAIEHSDVSVRGVIRPSACRMTLSENGQVDYGGISATVVMGNTAGYSPGQREITLTVLCEFETRVGVTVRDNRAGTPADIAGISVYGFGLGLVEERKVGAYTIVPAATAVSEKGDVALLMSEDGGNTWAKNSLRMVRGDGVTMLSWGEPGTATPAARRQFQVPLRVHAYLPKASALPKLDKAIELDGSATLSLVYL</sequence>
<protein>
    <recommendedName>
        <fullName evidence="4">DUF1120 domain-containing protein</fullName>
    </recommendedName>
</protein>
<keyword evidence="3" id="KW-1185">Reference proteome</keyword>
<dbReference type="Proteomes" id="UP000706525">
    <property type="component" value="Unassembled WGS sequence"/>
</dbReference>